<dbReference type="SUPFAM" id="SSF46626">
    <property type="entry name" value="Cytochrome c"/>
    <property type="match status" value="1"/>
</dbReference>
<evidence type="ECO:0000313" key="7">
    <source>
        <dbReference type="Proteomes" id="UP000199169"/>
    </source>
</evidence>
<dbReference type="Gene3D" id="1.10.760.10">
    <property type="entry name" value="Cytochrome c-like domain"/>
    <property type="match status" value="1"/>
</dbReference>
<dbReference type="AlphaFoldDB" id="A0A1A8XMT4"/>
<evidence type="ECO:0000256" key="4">
    <source>
        <dbReference type="PROSITE-ProRule" id="PRU00433"/>
    </source>
</evidence>
<evidence type="ECO:0000259" key="5">
    <source>
        <dbReference type="PROSITE" id="PS51007"/>
    </source>
</evidence>
<dbReference type="PROSITE" id="PS51007">
    <property type="entry name" value="CYTC"/>
    <property type="match status" value="1"/>
</dbReference>
<dbReference type="GO" id="GO:0009055">
    <property type="term" value="F:electron transfer activity"/>
    <property type="evidence" value="ECO:0007669"/>
    <property type="project" value="InterPro"/>
</dbReference>
<dbReference type="RefSeq" id="WP_186407187.1">
    <property type="nucleotide sequence ID" value="NZ_FLQX01000110.1"/>
</dbReference>
<dbReference type="STRING" id="1860102.ACCAA_340013"/>
<proteinExistence type="predicted"/>
<protein>
    <recommendedName>
        <fullName evidence="5">Cytochrome c domain-containing protein</fullName>
    </recommendedName>
</protein>
<dbReference type="GO" id="GO:0020037">
    <property type="term" value="F:heme binding"/>
    <property type="evidence" value="ECO:0007669"/>
    <property type="project" value="InterPro"/>
</dbReference>
<evidence type="ECO:0000313" key="6">
    <source>
        <dbReference type="EMBL" id="SBT06484.1"/>
    </source>
</evidence>
<sequence>MKRALLAAFAAAAILGVGVGVFQSRGVSPAHAENAPVVAAAPPAKPLPEASLVDQDAPYHEACAREGLNDSECVGRLIWFKATAGNDRFHTYTFQQRIGVLVDWFRVLRGDQRDDRFWAWGIINDPACCKPGDADCPAKSAEETYGFDWCPGDDVLLKYVGKPGYVDPACGLQDAPLDANDPHSQAGKEDQRHSACDLKFGTSTGALGIRKFPNPRFDAAKWKQLNGDLANWSGFSRLMATTTGIESDQRVSKLADASVEPPFLIGTSCGSCHIAFDPLNPPADPAHPKWENIKGLIGNQYTRMSELLGSGMPISSLEYQMFAHARPGATDTSAISHDQINNPGTINALINVAQRPVFKGETVSKWRKTNSCGVEKDEDKCWCEPGRNGKCWQKSTREDDTTVVNLGGQRVVLPGVHHILKGGEDSIGAHEAIQRVYFNIGSCSEQCWVNHLSDMRQVDPAQRGFGQTSFNIGQCRRDCPNFRAIEDRLQNVLDFFASAESDEADLQVAMAKARQASDPAATYSRADFVADLEKEFGKGAVSRGQTVFADNCARCHSSIPESAGGPFRNRDFAAANEQHPRKVRADFLGNDQATPVTEVGTFRCRALHSNHKPGHLYMEYASATVHNRPVVADIPERVELKDGGRGYYRNVSLINVWATAPFMHNNAIGPEICGQPANKGNDFHRARYVDSNGKLLEKQPDCLRYDPSVEGRFKLFKLSMADLLHPKDRGIKRTLTNSDLLIDVGIRPLDGKIEKPLGGFGQVKIPAGSSAGFLNGVMHKQLVDDLFLAKRDPARLEAAGKKGLLPTLQAMADEILKQPSRFVDILREKRDFISANYETCSQEIENEGHRFGEDLSEADKKALTAFLATL</sequence>
<organism evidence="6 7">
    <name type="scientific">Candidatus Accumulibacter aalborgensis</name>
    <dbReference type="NCBI Taxonomy" id="1860102"/>
    <lineage>
        <taxon>Bacteria</taxon>
        <taxon>Pseudomonadati</taxon>
        <taxon>Pseudomonadota</taxon>
        <taxon>Betaproteobacteria</taxon>
        <taxon>Candidatus Accumulibacter</taxon>
    </lineage>
</organism>
<keyword evidence="3 4" id="KW-0408">Iron</keyword>
<accession>A0A1A8XMT4</accession>
<dbReference type="GO" id="GO:0046872">
    <property type="term" value="F:metal ion binding"/>
    <property type="evidence" value="ECO:0007669"/>
    <property type="project" value="UniProtKB-KW"/>
</dbReference>
<dbReference type="Proteomes" id="UP000199169">
    <property type="component" value="Unassembled WGS sequence"/>
</dbReference>
<keyword evidence="7" id="KW-1185">Reference proteome</keyword>
<keyword evidence="1 4" id="KW-0349">Heme</keyword>
<evidence type="ECO:0000256" key="1">
    <source>
        <dbReference type="ARBA" id="ARBA00022617"/>
    </source>
</evidence>
<gene>
    <name evidence="6" type="ORF">ACCAA_340013</name>
</gene>
<keyword evidence="2 4" id="KW-0479">Metal-binding</keyword>
<feature type="domain" description="Cytochrome c" evidence="5">
    <location>
        <begin position="539"/>
        <end position="642"/>
    </location>
</feature>
<reference evidence="6 7" key="1">
    <citation type="submission" date="2016-06" db="EMBL/GenBank/DDBJ databases">
        <authorList>
            <person name="Kjaerup R.B."/>
            <person name="Dalgaard T.S."/>
            <person name="Juul-Madsen H.R."/>
        </authorList>
    </citation>
    <scope>NUCLEOTIDE SEQUENCE [LARGE SCALE GENOMIC DNA]</scope>
    <source>
        <strain evidence="6">3</strain>
    </source>
</reference>
<dbReference type="InterPro" id="IPR036909">
    <property type="entry name" value="Cyt_c-like_dom_sf"/>
</dbReference>
<evidence type="ECO:0000256" key="3">
    <source>
        <dbReference type="ARBA" id="ARBA00023004"/>
    </source>
</evidence>
<evidence type="ECO:0000256" key="2">
    <source>
        <dbReference type="ARBA" id="ARBA00022723"/>
    </source>
</evidence>
<dbReference type="EMBL" id="FLQX01000110">
    <property type="protein sequence ID" value="SBT06484.1"/>
    <property type="molecule type" value="Genomic_DNA"/>
</dbReference>
<name>A0A1A8XMT4_9PROT</name>
<dbReference type="InterPro" id="IPR009056">
    <property type="entry name" value="Cyt_c-like_dom"/>
</dbReference>